<feature type="repeat" description="ANK" evidence="3">
    <location>
        <begin position="112"/>
        <end position="144"/>
    </location>
</feature>
<feature type="repeat" description="ANK" evidence="3">
    <location>
        <begin position="260"/>
        <end position="292"/>
    </location>
</feature>
<feature type="repeat" description="ANK" evidence="3">
    <location>
        <begin position="41"/>
        <end position="73"/>
    </location>
</feature>
<evidence type="ECO:0000256" key="1">
    <source>
        <dbReference type="ARBA" id="ARBA00022737"/>
    </source>
</evidence>
<sequence length="329" mass="36595">MTGEIEKDESPSLHVAIKAGDIKTAELLIKSGANVNDNYERNRTPLHIAIGHKQFKIAKLLIESGANVNAKTENHGKDYLTPMHLAIFANTPEFIELLSSHDALINERESTEGHTPLHFAALYGNKSVIQALVDKGRNIEDIDNNGRTALFLATRQCTEAEDDSRIEIIEYLINKLKAGVTKKDNNNNTILVSAANNCPGKVVKLIIKQYIESFGRDQLKNFINYKNKAGMDALDIALNSGNEKAIEVLRSYGADIEKIEGESRLFRTVKEGNIEKTGLLLKQGANINIKNGRGLTPLDLAMQENDQDMTRFLRGCPQTIKFKHIPYLT</sequence>
<dbReference type="InterPro" id="IPR002110">
    <property type="entry name" value="Ankyrin_rpt"/>
</dbReference>
<name>A0AAU7Q3L9_9RICK</name>
<evidence type="ECO:0000313" key="4">
    <source>
        <dbReference type="EMBL" id="XBS67011.1"/>
    </source>
</evidence>
<dbReference type="PROSITE" id="PS50297">
    <property type="entry name" value="ANK_REP_REGION"/>
    <property type="match status" value="4"/>
</dbReference>
<dbReference type="SMART" id="SM00248">
    <property type="entry name" value="ANK"/>
    <property type="match status" value="9"/>
</dbReference>
<dbReference type="SUPFAM" id="SSF48403">
    <property type="entry name" value="Ankyrin repeat"/>
    <property type="match status" value="1"/>
</dbReference>
<dbReference type="Gene3D" id="1.25.40.20">
    <property type="entry name" value="Ankyrin repeat-containing domain"/>
    <property type="match status" value="3"/>
</dbReference>
<evidence type="ECO:0000256" key="3">
    <source>
        <dbReference type="PROSITE-ProRule" id="PRU00023"/>
    </source>
</evidence>
<dbReference type="InterPro" id="IPR036770">
    <property type="entry name" value="Ankyrin_rpt-contain_sf"/>
</dbReference>
<feature type="repeat" description="ANK" evidence="3">
    <location>
        <begin position="229"/>
        <end position="261"/>
    </location>
</feature>
<dbReference type="PANTHER" id="PTHR24189">
    <property type="entry name" value="MYOTROPHIN"/>
    <property type="match status" value="1"/>
</dbReference>
<evidence type="ECO:0000256" key="2">
    <source>
        <dbReference type="ARBA" id="ARBA00023043"/>
    </source>
</evidence>
<dbReference type="RefSeq" id="WP_349967517.1">
    <property type="nucleotide sequence ID" value="NZ_CP157942.1"/>
</dbReference>
<dbReference type="PROSITE" id="PS50088">
    <property type="entry name" value="ANK_REPEAT"/>
    <property type="match status" value="5"/>
</dbReference>
<proteinExistence type="predicted"/>
<gene>
    <name evidence="4" type="ORF">ABLO99_07615</name>
</gene>
<protein>
    <submittedName>
        <fullName evidence="4">Ankyrin repeat domain-containing protein</fullName>
    </submittedName>
</protein>
<dbReference type="InterPro" id="IPR050745">
    <property type="entry name" value="Multifunctional_regulatory"/>
</dbReference>
<dbReference type="AlphaFoldDB" id="A0AAU7Q3L9"/>
<dbReference type="EMBL" id="CP157942">
    <property type="protein sequence ID" value="XBS67011.1"/>
    <property type="molecule type" value="Genomic_DNA"/>
</dbReference>
<keyword evidence="1" id="KW-0677">Repeat</keyword>
<keyword evidence="2 3" id="KW-0040">ANK repeat</keyword>
<dbReference type="Pfam" id="PF12796">
    <property type="entry name" value="Ank_2"/>
    <property type="match status" value="2"/>
</dbReference>
<dbReference type="PRINTS" id="PR01415">
    <property type="entry name" value="ANKYRIN"/>
</dbReference>
<organism evidence="4">
    <name type="scientific">Wolbachia endosymbiont of Armadillidium arcangelii</name>
    <dbReference type="NCBI Taxonomy" id="3158571"/>
    <lineage>
        <taxon>Bacteria</taxon>
        <taxon>Pseudomonadati</taxon>
        <taxon>Pseudomonadota</taxon>
        <taxon>Alphaproteobacteria</taxon>
        <taxon>Rickettsiales</taxon>
        <taxon>Anaplasmataceae</taxon>
        <taxon>Wolbachieae</taxon>
        <taxon>Wolbachia</taxon>
    </lineage>
</organism>
<feature type="repeat" description="ANK" evidence="3">
    <location>
        <begin position="8"/>
        <end position="40"/>
    </location>
</feature>
<reference evidence="4" key="1">
    <citation type="submission" date="2024-06" db="EMBL/GenBank/DDBJ databases">
        <authorList>
            <person name="Dussert Y."/>
            <person name="Peccoud J."/>
            <person name="Pigeault R."/>
        </authorList>
    </citation>
    <scope>NUCLEOTIDE SEQUENCE</scope>
    <source>
        <strain evidence="4">WArc</strain>
    </source>
</reference>
<dbReference type="PANTHER" id="PTHR24189:SF50">
    <property type="entry name" value="ANKYRIN REPEAT AND SOCS BOX PROTEIN 2"/>
    <property type="match status" value="1"/>
</dbReference>
<accession>A0AAU7Q3L9</accession>